<feature type="region of interest" description="Disordered" evidence="2">
    <location>
        <begin position="149"/>
        <end position="176"/>
    </location>
</feature>
<evidence type="ECO:0000256" key="1">
    <source>
        <dbReference type="ARBA" id="ARBA00022801"/>
    </source>
</evidence>
<dbReference type="InterPro" id="IPR002508">
    <property type="entry name" value="MurNAc-LAA_cat"/>
</dbReference>
<name>A0ABX0F2E3_9BACL</name>
<evidence type="ECO:0000313" key="4">
    <source>
        <dbReference type="EMBL" id="NGZ75156.1"/>
    </source>
</evidence>
<dbReference type="RefSeq" id="WP_166273569.1">
    <property type="nucleotide sequence ID" value="NZ_JAAFGS010000002.1"/>
</dbReference>
<dbReference type="CDD" id="cd02696">
    <property type="entry name" value="MurNAc-LAA"/>
    <property type="match status" value="1"/>
</dbReference>
<dbReference type="Gene3D" id="3.30.457.10">
    <property type="entry name" value="Copper amine oxidase-like, N-terminal domain"/>
    <property type="match status" value="1"/>
</dbReference>
<dbReference type="SMART" id="SM00646">
    <property type="entry name" value="Ami_3"/>
    <property type="match status" value="1"/>
</dbReference>
<evidence type="ECO:0000313" key="5">
    <source>
        <dbReference type="Proteomes" id="UP000800303"/>
    </source>
</evidence>
<dbReference type="Pfam" id="PF01520">
    <property type="entry name" value="Amidase_3"/>
    <property type="match status" value="1"/>
</dbReference>
<dbReference type="Gene3D" id="3.40.630.40">
    <property type="entry name" value="Zn-dependent exopeptidases"/>
    <property type="match status" value="1"/>
</dbReference>
<protein>
    <submittedName>
        <fullName evidence="4">AMIN domain-containing protein</fullName>
    </submittedName>
</protein>
<organism evidence="4 5">
    <name type="scientific">Saccharibacillus alkalitolerans</name>
    <dbReference type="NCBI Taxonomy" id="2705290"/>
    <lineage>
        <taxon>Bacteria</taxon>
        <taxon>Bacillati</taxon>
        <taxon>Bacillota</taxon>
        <taxon>Bacilli</taxon>
        <taxon>Bacillales</taxon>
        <taxon>Paenibacillaceae</taxon>
        <taxon>Saccharibacillus</taxon>
    </lineage>
</organism>
<dbReference type="PANTHER" id="PTHR30404:SF0">
    <property type="entry name" value="N-ACETYLMURAMOYL-L-ALANINE AMIDASE AMIC"/>
    <property type="match status" value="1"/>
</dbReference>
<proteinExistence type="predicted"/>
<evidence type="ECO:0000259" key="3">
    <source>
        <dbReference type="SMART" id="SM00646"/>
    </source>
</evidence>
<keyword evidence="1" id="KW-0378">Hydrolase</keyword>
<dbReference type="InterPro" id="IPR036582">
    <property type="entry name" value="Mao_N_sf"/>
</dbReference>
<dbReference type="Pfam" id="PF07833">
    <property type="entry name" value="Cu_amine_oxidN1"/>
    <property type="match status" value="1"/>
</dbReference>
<feature type="domain" description="MurNAc-LAA" evidence="3">
    <location>
        <begin position="370"/>
        <end position="480"/>
    </location>
</feature>
<dbReference type="InterPro" id="IPR021731">
    <property type="entry name" value="AMIN_dom"/>
</dbReference>
<sequence length="485" mass="51264">MMKKAGRTAFGKVWIAAIFALAAVFFLSVQVSQAASATKIVLNDREVTGARDVLTVKGTTMVPIRVISEELGYAVGWNSSSKQVTVGPSGDRITLTLGSRSAAAPEGTVTLEQAPFSQGNTTYVPLRFVGTEMGLTVKWDGAGKTVYLESPPMLEEPGTKGPNDDVDPPAEVPSAGQPTSAAVEQISFSDNRLMIGVSGSVEPKVSAIDSPNRIVVDLPDTSFSPLFAEGQGLLKGQQGTIAANGAPGVTGIRFALNDDSPMRVRIVLDLSKKTGYQLYREGSLIFIDLNNAGGTQTPGVGDNGKKIVVLDPGHGGKATGAIYTGGPTLMEKDVNLDMALKVEALLKQVAGLDVVMTRSDDTDVSLQGRVDIAENLNADIMVSIHANSMTKGTKPTSGTETLYTKPESKKLAETIHKHLIKATGLPDRKARYQNLHVDRESNLPTALVETGFLYAGGDVEKITDPAWQNRVAEAIAAGIVEYLGL</sequence>
<dbReference type="InterPro" id="IPR012854">
    <property type="entry name" value="Cu_amine_oxidase-like_N"/>
</dbReference>
<accession>A0ABX0F2E3</accession>
<dbReference type="SUPFAM" id="SSF55383">
    <property type="entry name" value="Copper amine oxidase, domain N"/>
    <property type="match status" value="1"/>
</dbReference>
<dbReference type="PANTHER" id="PTHR30404">
    <property type="entry name" value="N-ACETYLMURAMOYL-L-ALANINE AMIDASE"/>
    <property type="match status" value="1"/>
</dbReference>
<gene>
    <name evidence="4" type="ORF">GYN08_07485</name>
</gene>
<dbReference type="Gene3D" id="2.60.40.3500">
    <property type="match status" value="1"/>
</dbReference>
<dbReference type="Proteomes" id="UP000800303">
    <property type="component" value="Unassembled WGS sequence"/>
</dbReference>
<reference evidence="4 5" key="1">
    <citation type="submission" date="2020-01" db="EMBL/GenBank/DDBJ databases">
        <title>Polyphasic characterisation and genomic insights into a novel alkali tolerant bacterium VR-M41.</title>
        <authorList>
            <person name="Vemuluri V.R."/>
        </authorList>
    </citation>
    <scope>NUCLEOTIDE SEQUENCE [LARGE SCALE GENOMIC DNA]</scope>
    <source>
        <strain evidence="4 5">VR-M41</strain>
    </source>
</reference>
<dbReference type="InterPro" id="IPR050695">
    <property type="entry name" value="N-acetylmuramoyl_amidase_3"/>
</dbReference>
<evidence type="ECO:0000256" key="2">
    <source>
        <dbReference type="SAM" id="MobiDB-lite"/>
    </source>
</evidence>
<keyword evidence="5" id="KW-1185">Reference proteome</keyword>
<dbReference type="SUPFAM" id="SSF53187">
    <property type="entry name" value="Zn-dependent exopeptidases"/>
    <property type="match status" value="1"/>
</dbReference>
<dbReference type="Pfam" id="PF11741">
    <property type="entry name" value="AMIN"/>
    <property type="match status" value="1"/>
</dbReference>
<dbReference type="EMBL" id="JAAFGS010000002">
    <property type="protein sequence ID" value="NGZ75156.1"/>
    <property type="molecule type" value="Genomic_DNA"/>
</dbReference>
<comment type="caution">
    <text evidence="4">The sequence shown here is derived from an EMBL/GenBank/DDBJ whole genome shotgun (WGS) entry which is preliminary data.</text>
</comment>